<dbReference type="AlphaFoldDB" id="A0A5D0NW94"/>
<name>A0A5D0NW94_9ACTN</name>
<evidence type="ECO:0000256" key="3">
    <source>
        <dbReference type="ARBA" id="ARBA00022597"/>
    </source>
</evidence>
<dbReference type="Pfam" id="PF13416">
    <property type="entry name" value="SBP_bac_8"/>
    <property type="match status" value="1"/>
</dbReference>
<keyword evidence="4" id="KW-0732">Signal</keyword>
<dbReference type="EMBL" id="VSFG01000001">
    <property type="protein sequence ID" value="TYB48953.1"/>
    <property type="molecule type" value="Genomic_DNA"/>
</dbReference>
<comment type="caution">
    <text evidence="5">The sequence shown here is derived from an EMBL/GenBank/DDBJ whole genome shotgun (WGS) entry which is preliminary data.</text>
</comment>
<keyword evidence="6" id="KW-1185">Reference proteome</keyword>
<proteinExistence type="inferred from homology"/>
<reference evidence="5 6" key="1">
    <citation type="submission" date="2019-08" db="EMBL/GenBank/DDBJ databases">
        <title>Actinomadura sp. nov. CYP1-5 isolated from mountain soil.</title>
        <authorList>
            <person name="Songsumanus A."/>
            <person name="Kuncharoen N."/>
            <person name="Kudo T."/>
            <person name="Yuki M."/>
            <person name="Igarashi Y."/>
            <person name="Tanasupawat S."/>
        </authorList>
    </citation>
    <scope>NUCLEOTIDE SEQUENCE [LARGE SCALE GENOMIC DNA]</scope>
    <source>
        <strain evidence="5 6">JCM 14158</strain>
    </source>
</reference>
<dbReference type="STRING" id="1220554.GCA_001552135_07840"/>
<dbReference type="GO" id="GO:0042956">
    <property type="term" value="P:maltodextrin transmembrane transport"/>
    <property type="evidence" value="ECO:0007669"/>
    <property type="project" value="TreeGrafter"/>
</dbReference>
<dbReference type="Proteomes" id="UP000323380">
    <property type="component" value="Unassembled WGS sequence"/>
</dbReference>
<accession>A0A5D0NW94</accession>
<evidence type="ECO:0000256" key="1">
    <source>
        <dbReference type="ARBA" id="ARBA00008520"/>
    </source>
</evidence>
<evidence type="ECO:0000256" key="4">
    <source>
        <dbReference type="ARBA" id="ARBA00022729"/>
    </source>
</evidence>
<organism evidence="5 6">
    <name type="scientific">Actinomadura chibensis</name>
    <dbReference type="NCBI Taxonomy" id="392828"/>
    <lineage>
        <taxon>Bacteria</taxon>
        <taxon>Bacillati</taxon>
        <taxon>Actinomycetota</taxon>
        <taxon>Actinomycetes</taxon>
        <taxon>Streptosporangiales</taxon>
        <taxon>Thermomonosporaceae</taxon>
        <taxon>Actinomadura</taxon>
    </lineage>
</organism>
<evidence type="ECO:0000256" key="2">
    <source>
        <dbReference type="ARBA" id="ARBA00022448"/>
    </source>
</evidence>
<evidence type="ECO:0000313" key="5">
    <source>
        <dbReference type="EMBL" id="TYB48953.1"/>
    </source>
</evidence>
<dbReference type="PANTHER" id="PTHR30061:SF50">
    <property type="entry name" value="MALTOSE_MALTODEXTRIN-BINDING PERIPLASMIC PROTEIN"/>
    <property type="match status" value="1"/>
</dbReference>
<dbReference type="PRINTS" id="PR00181">
    <property type="entry name" value="MALTOSEBP"/>
</dbReference>
<evidence type="ECO:0000313" key="6">
    <source>
        <dbReference type="Proteomes" id="UP000323380"/>
    </source>
</evidence>
<dbReference type="InterPro" id="IPR006059">
    <property type="entry name" value="SBP"/>
</dbReference>
<gene>
    <name evidence="5" type="ORF">FXF69_07340</name>
</gene>
<dbReference type="GO" id="GO:0055052">
    <property type="term" value="C:ATP-binding cassette (ABC) transporter complex, substrate-binding subunit-containing"/>
    <property type="evidence" value="ECO:0007669"/>
    <property type="project" value="TreeGrafter"/>
</dbReference>
<dbReference type="GO" id="GO:1901982">
    <property type="term" value="F:maltose binding"/>
    <property type="evidence" value="ECO:0007669"/>
    <property type="project" value="TreeGrafter"/>
</dbReference>
<sequence>MGGPVPLALAVPLVLAAKVDWGNVPAWVSAVSTLFALVFAAAALVVSRRSFLIESARDQVNEAARREQEKFARRAQAALVSAWWNSAESPRGAGAFIRNASNAPVYQAHLTVLGIDGRTPSAKIQTQVLPPGDKARFFPVSTEAGGPRRVQFCFTDAGGVRWMRNAYGQLTELGTTLRIKTEQLRADTFSQFGDDFLATYGVHISYAVYPDYISQVEFTEEAAGADVTDALIAPHDWIGDLARRGIIEPTVLPAQYRQAFPKWALDALTLDGRLHGIPMTIDTMALIRNTDLVPDAPSTFDELIETGEKLRRDGLVSEVFSVRVGEQGDPFQLWPLFTSAGGELFPWTREGGWDPGRIRIATDDSIAAFELLRSLGEGGAGLIRRSVGFTEAVAAFTSRRSPFFVTTTDGMLHVRDSGIPYAVSPVPPFAGGRPATSFTLVHGLLMARQGKNKVIAHDLFADYLTQPRVAEALSKTIACPVAVQAKMTLEDPGIEEYQRLCVLGVPMPTIPQMEPIWRILARAQLAVLSGRPGAPTARTAEHRISRLFDRAAG</sequence>
<dbReference type="InterPro" id="IPR006060">
    <property type="entry name" value="Maltose/Cyclodextrin-bd"/>
</dbReference>
<dbReference type="Gene3D" id="3.40.190.10">
    <property type="entry name" value="Periplasmic binding protein-like II"/>
    <property type="match status" value="2"/>
</dbReference>
<dbReference type="RefSeq" id="WP_083981637.1">
    <property type="nucleotide sequence ID" value="NZ_VSFG01000001.1"/>
</dbReference>
<comment type="similarity">
    <text evidence="1">Belongs to the bacterial solute-binding protein 1 family.</text>
</comment>
<dbReference type="GO" id="GO:0015144">
    <property type="term" value="F:carbohydrate transmembrane transporter activity"/>
    <property type="evidence" value="ECO:0007669"/>
    <property type="project" value="InterPro"/>
</dbReference>
<keyword evidence="3" id="KW-0762">Sugar transport</keyword>
<dbReference type="GO" id="GO:0015768">
    <property type="term" value="P:maltose transport"/>
    <property type="evidence" value="ECO:0007669"/>
    <property type="project" value="TreeGrafter"/>
</dbReference>
<protein>
    <submittedName>
        <fullName evidence="5">Extracellular solute-binding protein</fullName>
    </submittedName>
</protein>
<dbReference type="SUPFAM" id="SSF53850">
    <property type="entry name" value="Periplasmic binding protein-like II"/>
    <property type="match status" value="1"/>
</dbReference>
<dbReference type="PANTHER" id="PTHR30061">
    <property type="entry name" value="MALTOSE-BINDING PERIPLASMIC PROTEIN"/>
    <property type="match status" value="1"/>
</dbReference>
<keyword evidence="2" id="KW-0813">Transport</keyword>